<dbReference type="InterPro" id="IPR011009">
    <property type="entry name" value="Kinase-like_dom_sf"/>
</dbReference>
<evidence type="ECO:0000256" key="4">
    <source>
        <dbReference type="ARBA" id="ARBA00022741"/>
    </source>
</evidence>
<keyword evidence="5 10" id="KW-0418">Kinase</keyword>
<dbReference type="GO" id="GO:0005737">
    <property type="term" value="C:cytoplasm"/>
    <property type="evidence" value="ECO:0007669"/>
    <property type="project" value="TreeGrafter"/>
</dbReference>
<sequence>MINIDDYRVRAPAESIAGYGDDGWIPIYIKDTFCNGRYTILNKLGHGGYATVWVARDHIENVDVCIKVLKAANSLNNQELRILQCIQQGADHPGREYLPKLLNHFYEKLHSKTNLFIVLELLGPPLGQVYRRPCTYNSSFSRRISKQLLLAVDCLHSHGIVHGDIHEGNILFCLPKGYQLPIDDVYQGEVYKKDGTPLEEGIPRQVVTSLLFDLKIDKDLFQEVGQIKLVDFSSSFFESETPERIHTREDVSPPELIFEKPLRKSFDIWSVACMTFYIATGRNLFEIWDRRRVILLPLIHVVVGDSSAQWLLKSVFEAIERGIWKDLGTFRCR</sequence>
<protein>
    <recommendedName>
        <fullName evidence="1">non-specific serine/threonine protein kinase</fullName>
        <ecNumber evidence="1">2.7.11.1</ecNumber>
    </recommendedName>
</protein>
<dbReference type="GO" id="GO:0005524">
    <property type="term" value="F:ATP binding"/>
    <property type="evidence" value="ECO:0007669"/>
    <property type="project" value="UniProtKB-KW"/>
</dbReference>
<dbReference type="GO" id="GO:0004674">
    <property type="term" value="F:protein serine/threonine kinase activity"/>
    <property type="evidence" value="ECO:0007669"/>
    <property type="project" value="UniProtKB-KW"/>
</dbReference>
<evidence type="ECO:0000256" key="1">
    <source>
        <dbReference type="ARBA" id="ARBA00012513"/>
    </source>
</evidence>
<dbReference type="Proteomes" id="UP000799757">
    <property type="component" value="Unassembled WGS sequence"/>
</dbReference>
<evidence type="ECO:0000313" key="10">
    <source>
        <dbReference type="EMBL" id="KAF2785948.1"/>
    </source>
</evidence>
<evidence type="ECO:0000256" key="3">
    <source>
        <dbReference type="ARBA" id="ARBA00022679"/>
    </source>
</evidence>
<dbReference type="OrthoDB" id="5979581at2759"/>
<keyword evidence="6" id="KW-0067">ATP-binding</keyword>
<gene>
    <name evidence="10" type="ORF">K505DRAFT_260948</name>
</gene>
<evidence type="ECO:0000313" key="11">
    <source>
        <dbReference type="Proteomes" id="UP000799757"/>
    </source>
</evidence>
<evidence type="ECO:0000256" key="8">
    <source>
        <dbReference type="ARBA" id="ARBA00048679"/>
    </source>
</evidence>
<dbReference type="SUPFAM" id="SSF56112">
    <property type="entry name" value="Protein kinase-like (PK-like)"/>
    <property type="match status" value="1"/>
</dbReference>
<dbReference type="Gene3D" id="3.30.200.20">
    <property type="entry name" value="Phosphorylase Kinase, domain 1"/>
    <property type="match status" value="1"/>
</dbReference>
<dbReference type="GO" id="GO:0005634">
    <property type="term" value="C:nucleus"/>
    <property type="evidence" value="ECO:0007669"/>
    <property type="project" value="TreeGrafter"/>
</dbReference>
<keyword evidence="11" id="KW-1185">Reference proteome</keyword>
<evidence type="ECO:0000259" key="9">
    <source>
        <dbReference type="PROSITE" id="PS50011"/>
    </source>
</evidence>
<keyword evidence="3" id="KW-0808">Transferase</keyword>
<dbReference type="Pfam" id="PF00069">
    <property type="entry name" value="Pkinase"/>
    <property type="match status" value="1"/>
</dbReference>
<feature type="domain" description="Protein kinase" evidence="9">
    <location>
        <begin position="38"/>
        <end position="333"/>
    </location>
</feature>
<dbReference type="InterPro" id="IPR000719">
    <property type="entry name" value="Prot_kinase_dom"/>
</dbReference>
<evidence type="ECO:0000256" key="7">
    <source>
        <dbReference type="ARBA" id="ARBA00047899"/>
    </source>
</evidence>
<keyword evidence="4" id="KW-0547">Nucleotide-binding</keyword>
<keyword evidence="2" id="KW-0723">Serine/threonine-protein kinase</keyword>
<dbReference type="PANTHER" id="PTHR47634">
    <property type="entry name" value="PROTEIN KINASE DOMAIN-CONTAINING PROTEIN-RELATED"/>
    <property type="match status" value="1"/>
</dbReference>
<dbReference type="AlphaFoldDB" id="A0A6A6WPU1"/>
<dbReference type="Gene3D" id="1.10.510.10">
    <property type="entry name" value="Transferase(Phosphotransferase) domain 1"/>
    <property type="match status" value="1"/>
</dbReference>
<dbReference type="EMBL" id="MU002596">
    <property type="protein sequence ID" value="KAF2785948.1"/>
    <property type="molecule type" value="Genomic_DNA"/>
</dbReference>
<evidence type="ECO:0000256" key="5">
    <source>
        <dbReference type="ARBA" id="ARBA00022777"/>
    </source>
</evidence>
<evidence type="ECO:0000256" key="2">
    <source>
        <dbReference type="ARBA" id="ARBA00022527"/>
    </source>
</evidence>
<evidence type="ECO:0000256" key="6">
    <source>
        <dbReference type="ARBA" id="ARBA00022840"/>
    </source>
</evidence>
<accession>A0A6A6WPU1</accession>
<dbReference type="EC" id="2.7.11.1" evidence="1"/>
<name>A0A6A6WPU1_9PLEO</name>
<comment type="catalytic activity">
    <reaction evidence="8">
        <text>L-seryl-[protein] + ATP = O-phospho-L-seryl-[protein] + ADP + H(+)</text>
        <dbReference type="Rhea" id="RHEA:17989"/>
        <dbReference type="Rhea" id="RHEA-COMP:9863"/>
        <dbReference type="Rhea" id="RHEA-COMP:11604"/>
        <dbReference type="ChEBI" id="CHEBI:15378"/>
        <dbReference type="ChEBI" id="CHEBI:29999"/>
        <dbReference type="ChEBI" id="CHEBI:30616"/>
        <dbReference type="ChEBI" id="CHEBI:83421"/>
        <dbReference type="ChEBI" id="CHEBI:456216"/>
        <dbReference type="EC" id="2.7.11.1"/>
    </reaction>
</comment>
<comment type="catalytic activity">
    <reaction evidence="7">
        <text>L-threonyl-[protein] + ATP = O-phospho-L-threonyl-[protein] + ADP + H(+)</text>
        <dbReference type="Rhea" id="RHEA:46608"/>
        <dbReference type="Rhea" id="RHEA-COMP:11060"/>
        <dbReference type="Rhea" id="RHEA-COMP:11605"/>
        <dbReference type="ChEBI" id="CHEBI:15378"/>
        <dbReference type="ChEBI" id="CHEBI:30013"/>
        <dbReference type="ChEBI" id="CHEBI:30616"/>
        <dbReference type="ChEBI" id="CHEBI:61977"/>
        <dbReference type="ChEBI" id="CHEBI:456216"/>
        <dbReference type="EC" id="2.7.11.1"/>
    </reaction>
</comment>
<dbReference type="PANTHER" id="PTHR47634:SF9">
    <property type="entry name" value="PROTEIN KINASE DOMAIN-CONTAINING PROTEIN-RELATED"/>
    <property type="match status" value="1"/>
</dbReference>
<dbReference type="PROSITE" id="PS50011">
    <property type="entry name" value="PROTEIN_KINASE_DOM"/>
    <property type="match status" value="1"/>
</dbReference>
<organism evidence="10 11">
    <name type="scientific">Melanomma pulvis-pyrius CBS 109.77</name>
    <dbReference type="NCBI Taxonomy" id="1314802"/>
    <lineage>
        <taxon>Eukaryota</taxon>
        <taxon>Fungi</taxon>
        <taxon>Dikarya</taxon>
        <taxon>Ascomycota</taxon>
        <taxon>Pezizomycotina</taxon>
        <taxon>Dothideomycetes</taxon>
        <taxon>Pleosporomycetidae</taxon>
        <taxon>Pleosporales</taxon>
        <taxon>Melanommataceae</taxon>
        <taxon>Melanomma</taxon>
    </lineage>
</organism>
<dbReference type="InterPro" id="IPR051334">
    <property type="entry name" value="SRPK"/>
</dbReference>
<dbReference type="GO" id="GO:0000245">
    <property type="term" value="P:spliceosomal complex assembly"/>
    <property type="evidence" value="ECO:0007669"/>
    <property type="project" value="TreeGrafter"/>
</dbReference>
<reference evidence="10" key="1">
    <citation type="journal article" date="2020" name="Stud. Mycol.">
        <title>101 Dothideomycetes genomes: a test case for predicting lifestyles and emergence of pathogens.</title>
        <authorList>
            <person name="Haridas S."/>
            <person name="Albert R."/>
            <person name="Binder M."/>
            <person name="Bloem J."/>
            <person name="Labutti K."/>
            <person name="Salamov A."/>
            <person name="Andreopoulos B."/>
            <person name="Baker S."/>
            <person name="Barry K."/>
            <person name="Bills G."/>
            <person name="Bluhm B."/>
            <person name="Cannon C."/>
            <person name="Castanera R."/>
            <person name="Culley D."/>
            <person name="Daum C."/>
            <person name="Ezra D."/>
            <person name="Gonzalez J."/>
            <person name="Henrissat B."/>
            <person name="Kuo A."/>
            <person name="Liang C."/>
            <person name="Lipzen A."/>
            <person name="Lutzoni F."/>
            <person name="Magnuson J."/>
            <person name="Mondo S."/>
            <person name="Nolan M."/>
            <person name="Ohm R."/>
            <person name="Pangilinan J."/>
            <person name="Park H.-J."/>
            <person name="Ramirez L."/>
            <person name="Alfaro M."/>
            <person name="Sun H."/>
            <person name="Tritt A."/>
            <person name="Yoshinaga Y."/>
            <person name="Zwiers L.-H."/>
            <person name="Turgeon B."/>
            <person name="Goodwin S."/>
            <person name="Spatafora J."/>
            <person name="Crous P."/>
            <person name="Grigoriev I."/>
        </authorList>
    </citation>
    <scope>NUCLEOTIDE SEQUENCE</scope>
    <source>
        <strain evidence="10">CBS 109.77</strain>
    </source>
</reference>
<dbReference type="SMART" id="SM00220">
    <property type="entry name" value="S_TKc"/>
    <property type="match status" value="1"/>
</dbReference>
<proteinExistence type="predicted"/>
<dbReference type="GO" id="GO:0050684">
    <property type="term" value="P:regulation of mRNA processing"/>
    <property type="evidence" value="ECO:0007669"/>
    <property type="project" value="TreeGrafter"/>
</dbReference>